<evidence type="ECO:0000256" key="9">
    <source>
        <dbReference type="PROSITE-ProRule" id="PRU10141"/>
    </source>
</evidence>
<evidence type="ECO:0000256" key="1">
    <source>
        <dbReference type="ARBA" id="ARBA00006935"/>
    </source>
</evidence>
<dbReference type="KEGG" id="tva:5464265"/>
<accession>A2DLD2</accession>
<comment type="similarity">
    <text evidence="1">Belongs to the protein kinase superfamily. AGC Ser/Thr protein kinase family. RAC subfamily.</text>
</comment>
<dbReference type="PROSITE" id="PS51285">
    <property type="entry name" value="AGC_KINASE_CTER"/>
    <property type="match status" value="1"/>
</dbReference>
<dbReference type="InterPro" id="IPR011993">
    <property type="entry name" value="PH-like_dom_sf"/>
</dbReference>
<dbReference type="SUPFAM" id="SSF56112">
    <property type="entry name" value="Protein kinase-like (PK-like)"/>
    <property type="match status" value="1"/>
</dbReference>
<dbReference type="SMR" id="A2DLD2"/>
<evidence type="ECO:0000313" key="15">
    <source>
        <dbReference type="Proteomes" id="UP000001542"/>
    </source>
</evidence>
<reference evidence="14" key="2">
    <citation type="journal article" date="2007" name="Science">
        <title>Draft genome sequence of the sexually transmitted pathogen Trichomonas vaginalis.</title>
        <authorList>
            <person name="Carlton J.M."/>
            <person name="Hirt R.P."/>
            <person name="Silva J.C."/>
            <person name="Delcher A.L."/>
            <person name="Schatz M."/>
            <person name="Zhao Q."/>
            <person name="Wortman J.R."/>
            <person name="Bidwell S.L."/>
            <person name="Alsmark U.C.M."/>
            <person name="Besteiro S."/>
            <person name="Sicheritz-Ponten T."/>
            <person name="Noel C.J."/>
            <person name="Dacks J.B."/>
            <person name="Foster P.G."/>
            <person name="Simillion C."/>
            <person name="Van de Peer Y."/>
            <person name="Miranda-Saavedra D."/>
            <person name="Barton G.J."/>
            <person name="Westrop G.D."/>
            <person name="Mueller S."/>
            <person name="Dessi D."/>
            <person name="Fiori P.L."/>
            <person name="Ren Q."/>
            <person name="Paulsen I."/>
            <person name="Zhang H."/>
            <person name="Bastida-Corcuera F.D."/>
            <person name="Simoes-Barbosa A."/>
            <person name="Brown M.T."/>
            <person name="Hayes R.D."/>
            <person name="Mukherjee M."/>
            <person name="Okumura C.Y."/>
            <person name="Schneider R."/>
            <person name="Smith A.J."/>
            <person name="Vanacova S."/>
            <person name="Villalvazo M."/>
            <person name="Haas B.J."/>
            <person name="Pertea M."/>
            <person name="Feldblyum T.V."/>
            <person name="Utterback T.R."/>
            <person name="Shu C.L."/>
            <person name="Osoegawa K."/>
            <person name="de Jong P.J."/>
            <person name="Hrdy I."/>
            <person name="Horvathova L."/>
            <person name="Zubacova Z."/>
            <person name="Dolezal P."/>
            <person name="Malik S.B."/>
            <person name="Logsdon J.M. Jr."/>
            <person name="Henze K."/>
            <person name="Gupta A."/>
            <person name="Wang C.C."/>
            <person name="Dunne R.L."/>
            <person name="Upcroft J.A."/>
            <person name="Upcroft P."/>
            <person name="White O."/>
            <person name="Salzberg S.L."/>
            <person name="Tang P."/>
            <person name="Chiu C.-H."/>
            <person name="Lee Y.-S."/>
            <person name="Embley T.M."/>
            <person name="Coombs G.H."/>
            <person name="Mottram J.C."/>
            <person name="Tachezy J."/>
            <person name="Fraser-Liggett C.M."/>
            <person name="Johnson P.J."/>
        </authorList>
    </citation>
    <scope>NUCLEOTIDE SEQUENCE [LARGE SCALE GENOMIC DNA]</scope>
    <source>
        <strain evidence="14">G3</strain>
    </source>
</reference>
<dbReference type="InterPro" id="IPR017441">
    <property type="entry name" value="Protein_kinase_ATP_BS"/>
</dbReference>
<evidence type="ECO:0000256" key="10">
    <source>
        <dbReference type="RuleBase" id="RU000304"/>
    </source>
</evidence>
<evidence type="ECO:0000256" key="6">
    <source>
        <dbReference type="ARBA" id="ARBA00022741"/>
    </source>
</evidence>
<feature type="domain" description="Protein kinase" evidence="12">
    <location>
        <begin position="112"/>
        <end position="369"/>
    </location>
</feature>
<dbReference type="STRING" id="5722.A2DLD2"/>
<dbReference type="FunFam" id="1.10.510.10:FF:000008">
    <property type="entry name" value="Non-specific serine/threonine protein kinase"/>
    <property type="match status" value="1"/>
</dbReference>
<dbReference type="InterPro" id="IPR045270">
    <property type="entry name" value="STKc_AGC"/>
</dbReference>
<dbReference type="InterPro" id="IPR000961">
    <property type="entry name" value="AGC-kinase_C"/>
</dbReference>
<feature type="domain" description="PH" evidence="11">
    <location>
        <begin position="6"/>
        <end position="101"/>
    </location>
</feature>
<dbReference type="InterPro" id="IPR001849">
    <property type="entry name" value="PH_domain"/>
</dbReference>
<evidence type="ECO:0000256" key="5">
    <source>
        <dbReference type="ARBA" id="ARBA00022679"/>
    </source>
</evidence>
<dbReference type="EC" id="2.7.11.1" evidence="2"/>
<dbReference type="GO" id="GO:0035556">
    <property type="term" value="P:intracellular signal transduction"/>
    <property type="evidence" value="ECO:0000318"/>
    <property type="project" value="GO_Central"/>
</dbReference>
<dbReference type="OMA" id="GHPLCQM"/>
<evidence type="ECO:0000256" key="7">
    <source>
        <dbReference type="ARBA" id="ARBA00022777"/>
    </source>
</evidence>
<dbReference type="EMBL" id="DS113215">
    <property type="protein sequence ID" value="EAY18750.1"/>
    <property type="molecule type" value="Genomic_DNA"/>
</dbReference>
<dbReference type="InterPro" id="IPR017892">
    <property type="entry name" value="Pkinase_C"/>
</dbReference>
<reference evidence="14" key="1">
    <citation type="submission" date="2006-10" db="EMBL/GenBank/DDBJ databases">
        <authorList>
            <person name="Amadeo P."/>
            <person name="Zhao Q."/>
            <person name="Wortman J."/>
            <person name="Fraser-Liggett C."/>
            <person name="Carlton J."/>
        </authorList>
    </citation>
    <scope>NUCLEOTIDE SEQUENCE</scope>
    <source>
        <strain evidence="14">G3</strain>
    </source>
</reference>
<dbReference type="PANTHER" id="PTHR24351">
    <property type="entry name" value="RIBOSOMAL PROTEIN S6 KINASE"/>
    <property type="match status" value="1"/>
</dbReference>
<dbReference type="SUPFAM" id="SSF50729">
    <property type="entry name" value="PH domain-like"/>
    <property type="match status" value="1"/>
</dbReference>
<dbReference type="CDD" id="cd05123">
    <property type="entry name" value="STKc_AGC"/>
    <property type="match status" value="1"/>
</dbReference>
<dbReference type="SMART" id="SM00220">
    <property type="entry name" value="S_TKc"/>
    <property type="match status" value="1"/>
</dbReference>
<dbReference type="FunCoup" id="A2DLD2">
    <property type="interactions" value="426"/>
</dbReference>
<dbReference type="InterPro" id="IPR008271">
    <property type="entry name" value="Ser/Thr_kinase_AS"/>
</dbReference>
<organism evidence="14 15">
    <name type="scientific">Trichomonas vaginalis (strain ATCC PRA-98 / G3)</name>
    <dbReference type="NCBI Taxonomy" id="412133"/>
    <lineage>
        <taxon>Eukaryota</taxon>
        <taxon>Metamonada</taxon>
        <taxon>Parabasalia</taxon>
        <taxon>Trichomonadida</taxon>
        <taxon>Trichomonadidae</taxon>
        <taxon>Trichomonas</taxon>
    </lineage>
</organism>
<dbReference type="Gene3D" id="1.10.510.10">
    <property type="entry name" value="Transferase(Phosphotransferase) domain 1"/>
    <property type="match status" value="1"/>
</dbReference>
<dbReference type="VEuPathDB" id="TrichDB:TVAGG3_0014040"/>
<dbReference type="Pfam" id="PF00433">
    <property type="entry name" value="Pkinase_C"/>
    <property type="match status" value="1"/>
</dbReference>
<evidence type="ECO:0000256" key="3">
    <source>
        <dbReference type="ARBA" id="ARBA00022527"/>
    </source>
</evidence>
<dbReference type="SMART" id="SM00133">
    <property type="entry name" value="S_TK_X"/>
    <property type="match status" value="1"/>
</dbReference>
<dbReference type="eggNOG" id="KOG0690">
    <property type="taxonomic scope" value="Eukaryota"/>
</dbReference>
<evidence type="ECO:0000313" key="14">
    <source>
        <dbReference type="EMBL" id="EAY18750.1"/>
    </source>
</evidence>
<keyword evidence="5" id="KW-0808">Transferase</keyword>
<dbReference type="PROSITE" id="PS00107">
    <property type="entry name" value="PROTEIN_KINASE_ATP"/>
    <property type="match status" value="1"/>
</dbReference>
<dbReference type="InterPro" id="IPR000719">
    <property type="entry name" value="Prot_kinase_dom"/>
</dbReference>
<evidence type="ECO:0000256" key="2">
    <source>
        <dbReference type="ARBA" id="ARBA00012513"/>
    </source>
</evidence>
<dbReference type="Pfam" id="PF00169">
    <property type="entry name" value="PH"/>
    <property type="match status" value="1"/>
</dbReference>
<feature type="domain" description="AGC-kinase C-terminal" evidence="13">
    <location>
        <begin position="370"/>
        <end position="435"/>
    </location>
</feature>
<dbReference type="RefSeq" id="XP_001579736.1">
    <property type="nucleotide sequence ID" value="XM_001579686.1"/>
</dbReference>
<dbReference type="PROSITE" id="PS00108">
    <property type="entry name" value="PROTEIN_KINASE_ST"/>
    <property type="match status" value="1"/>
</dbReference>
<keyword evidence="3 10" id="KW-0723">Serine/threonine-protein kinase</keyword>
<evidence type="ECO:0000259" key="11">
    <source>
        <dbReference type="PROSITE" id="PS50003"/>
    </source>
</evidence>
<sequence>MNDDEQPCHVGWATKCGGFIKTWHRRWFVLTPKYINYYKKPGGRQKGKIPLSNVTEVAPHPECSRKYAFRVVVPNVRTYQVSCDSDEEMKEWVREINKLISGANEAVKIEDFDILKVLGKGTYGKVQLVKNKKTSQIYAMKSISKRLLAEYDLVERTLTERDVLLKANHPFIVSAKYCFQTETKIFLVLDYVAGGELFARLREEHKFTIDRARYYIAELVLAIGYLHSIGVVHRDLKPENILFDKDGYIKLTDFGLVKEKMTKQSKTSTFCGTPEYLAPEIIEGNEYGMAVDWWALGTLAYEMLYGYPPFYDTNTNQMYRYILRDDVTFPDDATPDAIDLLSKLLDKNPDTRLGSGPSDMEEIKAHPFFGNLNWKSLFQKTIPMEWKPQIKSVTDVSQFDRQFTCEAPKLTYEDPSLVGAGVQQQLQGFTYINEG</sequence>
<gene>
    <name evidence="14" type="ORF">TVAG_267830</name>
</gene>
<dbReference type="Gene3D" id="2.30.29.30">
    <property type="entry name" value="Pleckstrin-homology domain (PH domain)/Phosphotyrosine-binding domain (PTB)"/>
    <property type="match status" value="1"/>
</dbReference>
<dbReference type="PROSITE" id="PS50011">
    <property type="entry name" value="PROTEIN_KINASE_DOM"/>
    <property type="match status" value="1"/>
</dbReference>
<keyword evidence="6 9" id="KW-0547">Nucleotide-binding</keyword>
<keyword evidence="15" id="KW-1185">Reference proteome</keyword>
<evidence type="ECO:0000259" key="12">
    <source>
        <dbReference type="PROSITE" id="PS50011"/>
    </source>
</evidence>
<dbReference type="VEuPathDB" id="TrichDB:TVAG_267830"/>
<dbReference type="SMART" id="SM00233">
    <property type="entry name" value="PH"/>
    <property type="match status" value="1"/>
</dbReference>
<dbReference type="GO" id="GO:0004674">
    <property type="term" value="F:protein serine/threonine kinase activity"/>
    <property type="evidence" value="ECO:0000318"/>
    <property type="project" value="GO_Central"/>
</dbReference>
<proteinExistence type="inferred from homology"/>
<protein>
    <recommendedName>
        <fullName evidence="2">non-specific serine/threonine protein kinase</fullName>
        <ecNumber evidence="2">2.7.11.1</ecNumber>
    </recommendedName>
</protein>
<dbReference type="InParanoid" id="A2DLD2"/>
<dbReference type="Proteomes" id="UP000001542">
    <property type="component" value="Unassembled WGS sequence"/>
</dbReference>
<dbReference type="FunFam" id="2.30.29.30:FF:000286">
    <property type="entry name" value="PH-protein kinase domain containing protein"/>
    <property type="match status" value="1"/>
</dbReference>
<dbReference type="AlphaFoldDB" id="A2DLD2"/>
<dbReference type="Gene3D" id="3.30.200.20">
    <property type="entry name" value="Phosphorylase Kinase, domain 1"/>
    <property type="match status" value="1"/>
</dbReference>
<name>A2DLD2_TRIV3</name>
<dbReference type="InterPro" id="IPR011009">
    <property type="entry name" value="Kinase-like_dom_sf"/>
</dbReference>
<dbReference type="Pfam" id="PF00069">
    <property type="entry name" value="Pkinase"/>
    <property type="match status" value="1"/>
</dbReference>
<dbReference type="PROSITE" id="PS50003">
    <property type="entry name" value="PH_DOMAIN"/>
    <property type="match status" value="1"/>
</dbReference>
<feature type="binding site" evidence="9">
    <location>
        <position position="141"/>
    </location>
    <ligand>
        <name>ATP</name>
        <dbReference type="ChEBI" id="CHEBI:30616"/>
    </ligand>
</feature>
<keyword evidence="7 14" id="KW-0418">Kinase</keyword>
<evidence type="ECO:0000256" key="8">
    <source>
        <dbReference type="ARBA" id="ARBA00022840"/>
    </source>
</evidence>
<dbReference type="OrthoDB" id="63267at2759"/>
<evidence type="ECO:0000259" key="13">
    <source>
        <dbReference type="PROSITE" id="PS51285"/>
    </source>
</evidence>
<keyword evidence="4" id="KW-0597">Phosphoprotein</keyword>
<dbReference type="FunFam" id="3.30.200.20:FF:000537">
    <property type="entry name" value="Non-specific serine/threonine protein kinase"/>
    <property type="match status" value="1"/>
</dbReference>
<keyword evidence="8 9" id="KW-0067">ATP-binding</keyword>
<evidence type="ECO:0000256" key="4">
    <source>
        <dbReference type="ARBA" id="ARBA00022553"/>
    </source>
</evidence>
<dbReference type="GO" id="GO:0005524">
    <property type="term" value="F:ATP binding"/>
    <property type="evidence" value="ECO:0007669"/>
    <property type="project" value="UniProtKB-UniRule"/>
</dbReference>